<dbReference type="GO" id="GO:0016301">
    <property type="term" value="F:kinase activity"/>
    <property type="evidence" value="ECO:0007669"/>
    <property type="project" value="UniProtKB-KW"/>
</dbReference>
<dbReference type="SUPFAM" id="SSF51735">
    <property type="entry name" value="NAD(P)-binding Rossmann-fold domains"/>
    <property type="match status" value="1"/>
</dbReference>
<keyword evidence="7 11" id="KW-0418">Kinase</keyword>
<dbReference type="PANTHER" id="PTHR21089">
    <property type="entry name" value="SHIKIMATE DEHYDROGENASE"/>
    <property type="match status" value="1"/>
</dbReference>
<dbReference type="InterPro" id="IPR013708">
    <property type="entry name" value="Shikimate_DH-bd_N"/>
</dbReference>
<dbReference type="CDD" id="cd00464">
    <property type="entry name" value="SK"/>
    <property type="match status" value="1"/>
</dbReference>
<evidence type="ECO:0000256" key="2">
    <source>
        <dbReference type="ARBA" id="ARBA00004871"/>
    </source>
</evidence>
<evidence type="ECO:0000313" key="15">
    <source>
        <dbReference type="Proteomes" id="UP001332931"/>
    </source>
</evidence>
<organism evidence="14 15">
    <name type="scientific">Olsenella absiana</name>
    <dbReference type="NCBI Taxonomy" id="3115222"/>
    <lineage>
        <taxon>Bacteria</taxon>
        <taxon>Bacillati</taxon>
        <taxon>Actinomycetota</taxon>
        <taxon>Coriobacteriia</taxon>
        <taxon>Coriobacteriales</taxon>
        <taxon>Atopobiaceae</taxon>
        <taxon>Olsenella</taxon>
    </lineage>
</organism>
<dbReference type="InterPro" id="IPR046346">
    <property type="entry name" value="Aminoacid_DH-like_N_sf"/>
</dbReference>
<dbReference type="Gene3D" id="3.40.50.720">
    <property type="entry name" value="NAD(P)-binding Rossmann-like Domain"/>
    <property type="match status" value="1"/>
</dbReference>
<keyword evidence="11" id="KW-0479">Metal-binding</keyword>
<dbReference type="SUPFAM" id="SSF52540">
    <property type="entry name" value="P-loop containing nucleoside triphosphate hydrolases"/>
    <property type="match status" value="1"/>
</dbReference>
<evidence type="ECO:0000259" key="13">
    <source>
        <dbReference type="Pfam" id="PF08501"/>
    </source>
</evidence>
<keyword evidence="6 11" id="KW-0547">Nucleotide-binding</keyword>
<keyword evidence="9 11" id="KW-0057">Aromatic amino acid biosynthesis</keyword>
<evidence type="ECO:0000256" key="8">
    <source>
        <dbReference type="ARBA" id="ARBA00022840"/>
    </source>
</evidence>
<evidence type="ECO:0000256" key="6">
    <source>
        <dbReference type="ARBA" id="ARBA00022741"/>
    </source>
</evidence>
<keyword evidence="4 11" id="KW-0028">Amino-acid biosynthesis</keyword>
<dbReference type="InterPro" id="IPR031322">
    <property type="entry name" value="Shikimate/glucono_kinase"/>
</dbReference>
<accession>A0ABU7R9N2</accession>
<comment type="catalytic activity">
    <reaction evidence="10 11">
        <text>shikimate + ATP = 3-phosphoshikimate + ADP + H(+)</text>
        <dbReference type="Rhea" id="RHEA:13121"/>
        <dbReference type="ChEBI" id="CHEBI:15378"/>
        <dbReference type="ChEBI" id="CHEBI:30616"/>
        <dbReference type="ChEBI" id="CHEBI:36208"/>
        <dbReference type="ChEBI" id="CHEBI:145989"/>
        <dbReference type="ChEBI" id="CHEBI:456216"/>
        <dbReference type="EC" id="2.7.1.71"/>
    </reaction>
</comment>
<feature type="region of interest" description="Disordered" evidence="12">
    <location>
        <begin position="1"/>
        <end position="20"/>
    </location>
</feature>
<evidence type="ECO:0000256" key="9">
    <source>
        <dbReference type="ARBA" id="ARBA00023141"/>
    </source>
</evidence>
<keyword evidence="15" id="KW-1185">Reference proteome</keyword>
<dbReference type="PRINTS" id="PR01100">
    <property type="entry name" value="SHIKIMTKNASE"/>
</dbReference>
<dbReference type="HAMAP" id="MF_00109">
    <property type="entry name" value="Shikimate_kinase"/>
    <property type="match status" value="1"/>
</dbReference>
<dbReference type="InterPro" id="IPR022893">
    <property type="entry name" value="Shikimate_DH_fam"/>
</dbReference>
<protein>
    <recommendedName>
        <fullName evidence="3 11">Shikimate kinase</fullName>
        <shortName evidence="11">SK</shortName>
        <ecNumber evidence="3 11">2.7.1.71</ecNumber>
    </recommendedName>
</protein>
<keyword evidence="5 11" id="KW-0808">Transferase</keyword>
<dbReference type="Proteomes" id="UP001332931">
    <property type="component" value="Unassembled WGS sequence"/>
</dbReference>
<dbReference type="EMBL" id="JAZGJQ010000003">
    <property type="protein sequence ID" value="MEE6147223.1"/>
    <property type="molecule type" value="Genomic_DNA"/>
</dbReference>
<comment type="subunit">
    <text evidence="11">Monomer.</text>
</comment>
<comment type="subcellular location">
    <subcellularLocation>
        <location evidence="11">Cytoplasm</location>
    </subcellularLocation>
</comment>
<keyword evidence="11" id="KW-0460">Magnesium</keyword>
<evidence type="ECO:0000256" key="7">
    <source>
        <dbReference type="ARBA" id="ARBA00022777"/>
    </source>
</evidence>
<feature type="binding site" evidence="11">
    <location>
        <position position="365"/>
    </location>
    <ligand>
        <name>substrate</name>
    </ligand>
</feature>
<evidence type="ECO:0000256" key="3">
    <source>
        <dbReference type="ARBA" id="ARBA00012154"/>
    </source>
</evidence>
<evidence type="ECO:0000256" key="10">
    <source>
        <dbReference type="ARBA" id="ARBA00048567"/>
    </source>
</evidence>
<dbReference type="PANTHER" id="PTHR21089:SF1">
    <property type="entry name" value="BIFUNCTIONAL 3-DEHYDROQUINATE DEHYDRATASE_SHIKIMATE DEHYDROGENASE, CHLOROPLASTIC"/>
    <property type="match status" value="1"/>
</dbReference>
<feature type="binding site" evidence="11">
    <location>
        <position position="343"/>
    </location>
    <ligand>
        <name>substrate</name>
    </ligand>
</feature>
<comment type="pathway">
    <text evidence="2">Metabolic intermediate biosynthesis; chorismate biosynthesis; chorismate from D-erythrose 4-phosphate and phosphoenolpyruvate: step 4/7.</text>
</comment>
<dbReference type="InterPro" id="IPR000623">
    <property type="entry name" value="Shikimate_kinase/TSH1"/>
</dbReference>
<comment type="pathway">
    <text evidence="1 11">Metabolic intermediate biosynthesis; chorismate biosynthesis; chorismate from D-erythrose 4-phosphate and phosphoenolpyruvate: step 5/7.</text>
</comment>
<sequence>MAEQRTEGTPAGEGCGRERPTEDGVVFGLLGRTLAHSWSPQIHAALGSVPYALIEREPEEVEGFVRHGSWRGLNVTIPYKRRAFELADEHTPAARRLGVANTLVRLADGRILADNTDLTGFAWMLERFCVRELSARDARSALEGREALVLGSGGASHAVVAALEDAGAHVSVISRSGDDTYETLAERHPDAALVCNATPVGMFPGCPASPVPEGDLARLRGLAGVLDVVYNPTRTGICLAAERLGVPSESGLAMLVSQACRSSERFLGREVDDALAAAVERDLRAQTLNVALIGMPGSGKTTCGKRLARLLKRPFVDLDDAFGLDHGISPAACITERGEAAFRALETETLSRYASRSSLVIACGGGVVTREENYALLRQNSTIVALDRPLEQLSSRGRPLSASRGVERLARERMGLYRSWANLVLACTGSAAGDAEAIRGALGL</sequence>
<feature type="binding site" evidence="11">
    <location>
        <position position="413"/>
    </location>
    <ligand>
        <name>substrate</name>
    </ligand>
</feature>
<gene>
    <name evidence="11" type="primary">aroK</name>
    <name evidence="14" type="ORF">VXJ25_04340</name>
</gene>
<evidence type="ECO:0000256" key="4">
    <source>
        <dbReference type="ARBA" id="ARBA00022605"/>
    </source>
</evidence>
<proteinExistence type="inferred from homology"/>
<keyword evidence="11" id="KW-0963">Cytoplasm</keyword>
<dbReference type="Gene3D" id="3.40.50.300">
    <property type="entry name" value="P-loop containing nucleotide triphosphate hydrolases"/>
    <property type="match status" value="1"/>
</dbReference>
<keyword evidence="8 11" id="KW-0067">ATP-binding</keyword>
<dbReference type="InterPro" id="IPR023000">
    <property type="entry name" value="Shikimate_kinase_CS"/>
</dbReference>
<evidence type="ECO:0000313" key="14">
    <source>
        <dbReference type="EMBL" id="MEE6147223.1"/>
    </source>
</evidence>
<dbReference type="EC" id="2.7.1.71" evidence="3 11"/>
<comment type="caution">
    <text evidence="11">Lacks conserved residue(s) required for the propagation of feature annotation.</text>
</comment>
<comment type="function">
    <text evidence="11">Catalyzes the specific phosphorylation of the 3-hydroxyl group of shikimic acid using ATP as a cosubstrate.</text>
</comment>
<dbReference type="RefSeq" id="WP_330957988.1">
    <property type="nucleotide sequence ID" value="NZ_JAZGJQ010000003.1"/>
</dbReference>
<feature type="binding site" evidence="11">
    <location>
        <position position="319"/>
    </location>
    <ligand>
        <name>substrate</name>
    </ligand>
</feature>
<feature type="domain" description="Shikimate dehydrogenase substrate binding N-terminal" evidence="13">
    <location>
        <begin position="29"/>
        <end position="103"/>
    </location>
</feature>
<comment type="cofactor">
    <cofactor evidence="11">
        <name>Mg(2+)</name>
        <dbReference type="ChEBI" id="CHEBI:18420"/>
    </cofactor>
    <text evidence="11">Binds 1 Mg(2+) ion per subunit.</text>
</comment>
<dbReference type="SUPFAM" id="SSF53223">
    <property type="entry name" value="Aminoacid dehydrogenase-like, N-terminal domain"/>
    <property type="match status" value="1"/>
</dbReference>
<feature type="binding site" evidence="11">
    <location>
        <begin position="297"/>
        <end position="302"/>
    </location>
    <ligand>
        <name>ATP</name>
        <dbReference type="ChEBI" id="CHEBI:30616"/>
    </ligand>
</feature>
<dbReference type="PROSITE" id="PS01128">
    <property type="entry name" value="SHIKIMATE_KINASE"/>
    <property type="match status" value="1"/>
</dbReference>
<evidence type="ECO:0000256" key="12">
    <source>
        <dbReference type="SAM" id="MobiDB-lite"/>
    </source>
</evidence>
<feature type="binding site" evidence="11">
    <location>
        <position position="398"/>
    </location>
    <ligand>
        <name>ATP</name>
        <dbReference type="ChEBI" id="CHEBI:30616"/>
    </ligand>
</feature>
<evidence type="ECO:0000256" key="11">
    <source>
        <dbReference type="HAMAP-Rule" id="MF_00109"/>
    </source>
</evidence>
<feature type="binding site" evidence="11">
    <location>
        <position position="301"/>
    </location>
    <ligand>
        <name>Mg(2+)</name>
        <dbReference type="ChEBI" id="CHEBI:18420"/>
    </ligand>
</feature>
<comment type="caution">
    <text evidence="14">The sequence shown here is derived from an EMBL/GenBank/DDBJ whole genome shotgun (WGS) entry which is preliminary data.</text>
</comment>
<dbReference type="Gene3D" id="3.40.50.10860">
    <property type="entry name" value="Leucine Dehydrogenase, chain A, domain 1"/>
    <property type="match status" value="1"/>
</dbReference>
<reference evidence="14 15" key="1">
    <citation type="submission" date="2024-01" db="EMBL/GenBank/DDBJ databases">
        <title>Description of Olsenella sp. nov., isolated from pig feces.</title>
        <authorList>
            <person name="Chang Y.-H."/>
        </authorList>
    </citation>
    <scope>NUCLEOTIDE SEQUENCE [LARGE SCALE GENOMIC DNA]</scope>
    <source>
        <strain evidence="14 15">YH-ols2223</strain>
    </source>
</reference>
<dbReference type="InterPro" id="IPR036291">
    <property type="entry name" value="NAD(P)-bd_dom_sf"/>
</dbReference>
<name>A0ABU7R9N2_9ACTN</name>
<dbReference type="Pfam" id="PF08501">
    <property type="entry name" value="Shikimate_dh_N"/>
    <property type="match status" value="1"/>
</dbReference>
<dbReference type="Pfam" id="PF01202">
    <property type="entry name" value="SKI"/>
    <property type="match status" value="1"/>
</dbReference>
<evidence type="ECO:0000256" key="5">
    <source>
        <dbReference type="ARBA" id="ARBA00022679"/>
    </source>
</evidence>
<dbReference type="InterPro" id="IPR027417">
    <property type="entry name" value="P-loop_NTPase"/>
</dbReference>
<evidence type="ECO:0000256" key="1">
    <source>
        <dbReference type="ARBA" id="ARBA00004842"/>
    </source>
</evidence>
<comment type="similarity">
    <text evidence="11">Belongs to the shikimate kinase family.</text>
</comment>